<dbReference type="InterPro" id="IPR000160">
    <property type="entry name" value="GGDEF_dom"/>
</dbReference>
<evidence type="ECO:0000259" key="2">
    <source>
        <dbReference type="PROSITE" id="PS50887"/>
    </source>
</evidence>
<dbReference type="NCBIfam" id="TIGR00254">
    <property type="entry name" value="GGDEF"/>
    <property type="match status" value="1"/>
</dbReference>
<dbReference type="Proteomes" id="UP001602245">
    <property type="component" value="Unassembled WGS sequence"/>
</dbReference>
<dbReference type="CDD" id="cd01949">
    <property type="entry name" value="GGDEF"/>
    <property type="match status" value="1"/>
</dbReference>
<organism evidence="3 4">
    <name type="scientific">Paractinoplanes globisporus</name>
    <dbReference type="NCBI Taxonomy" id="113565"/>
    <lineage>
        <taxon>Bacteria</taxon>
        <taxon>Bacillati</taxon>
        <taxon>Actinomycetota</taxon>
        <taxon>Actinomycetes</taxon>
        <taxon>Micromonosporales</taxon>
        <taxon>Micromonosporaceae</taxon>
        <taxon>Paractinoplanes</taxon>
    </lineage>
</organism>
<dbReference type="RefSeq" id="WP_020511291.1">
    <property type="nucleotide sequence ID" value="NZ_JBIAZU010000001.1"/>
</dbReference>
<keyword evidence="1" id="KW-0812">Transmembrane</keyword>
<dbReference type="Pfam" id="PF00990">
    <property type="entry name" value="GGDEF"/>
    <property type="match status" value="1"/>
</dbReference>
<evidence type="ECO:0000256" key="1">
    <source>
        <dbReference type="SAM" id="Phobius"/>
    </source>
</evidence>
<feature type="transmembrane region" description="Helical" evidence="1">
    <location>
        <begin position="104"/>
        <end position="122"/>
    </location>
</feature>
<dbReference type="Gene3D" id="3.30.70.270">
    <property type="match status" value="1"/>
</dbReference>
<gene>
    <name evidence="3" type="ORF">ACFY35_02970</name>
</gene>
<dbReference type="SUPFAM" id="SSF55073">
    <property type="entry name" value="Nucleotide cyclase"/>
    <property type="match status" value="1"/>
</dbReference>
<keyword evidence="3" id="KW-0808">Transferase</keyword>
<name>A0ABW6W4Z7_9ACTN</name>
<evidence type="ECO:0000313" key="4">
    <source>
        <dbReference type="Proteomes" id="UP001602245"/>
    </source>
</evidence>
<dbReference type="SMART" id="SM00267">
    <property type="entry name" value="GGDEF"/>
    <property type="match status" value="1"/>
</dbReference>
<feature type="domain" description="GGDEF" evidence="2">
    <location>
        <begin position="351"/>
        <end position="484"/>
    </location>
</feature>
<protein>
    <submittedName>
        <fullName evidence="3">Diguanylate cyclase domain-containing protein</fullName>
        <ecNumber evidence="3">2.7.7.65</ecNumber>
    </submittedName>
</protein>
<feature type="transmembrane region" description="Helical" evidence="1">
    <location>
        <begin position="195"/>
        <end position="215"/>
    </location>
</feature>
<evidence type="ECO:0000313" key="3">
    <source>
        <dbReference type="EMBL" id="MFF5288371.1"/>
    </source>
</evidence>
<dbReference type="EC" id="2.7.7.65" evidence="3"/>
<feature type="transmembrane region" description="Helical" evidence="1">
    <location>
        <begin position="42"/>
        <end position="60"/>
    </location>
</feature>
<feature type="transmembrane region" description="Helical" evidence="1">
    <location>
        <begin position="72"/>
        <end position="92"/>
    </location>
</feature>
<dbReference type="InterPro" id="IPR052163">
    <property type="entry name" value="DGC-Regulatory_Protein"/>
</dbReference>
<accession>A0ABW6W4Z7</accession>
<dbReference type="PANTHER" id="PTHR46663:SF4">
    <property type="entry name" value="DIGUANYLATE CYCLASE DGCT-RELATED"/>
    <property type="match status" value="1"/>
</dbReference>
<comment type="caution">
    <text evidence="3">The sequence shown here is derived from an EMBL/GenBank/DDBJ whole genome shotgun (WGS) entry which is preliminary data.</text>
</comment>
<feature type="transmembrane region" description="Helical" evidence="1">
    <location>
        <begin position="134"/>
        <end position="156"/>
    </location>
</feature>
<proteinExistence type="predicted"/>
<feature type="transmembrane region" description="Helical" evidence="1">
    <location>
        <begin position="289"/>
        <end position="307"/>
    </location>
</feature>
<keyword evidence="4" id="KW-1185">Reference proteome</keyword>
<feature type="transmembrane region" description="Helical" evidence="1">
    <location>
        <begin position="162"/>
        <end position="183"/>
    </location>
</feature>
<feature type="transmembrane region" description="Helical" evidence="1">
    <location>
        <begin position="227"/>
        <end position="245"/>
    </location>
</feature>
<feature type="transmembrane region" description="Helical" evidence="1">
    <location>
        <begin position="266"/>
        <end position="283"/>
    </location>
</feature>
<keyword evidence="1" id="KW-0472">Membrane</keyword>
<dbReference type="GO" id="GO:0052621">
    <property type="term" value="F:diguanylate cyclase activity"/>
    <property type="evidence" value="ECO:0007669"/>
    <property type="project" value="UniProtKB-EC"/>
</dbReference>
<reference evidence="3 4" key="1">
    <citation type="submission" date="2024-10" db="EMBL/GenBank/DDBJ databases">
        <title>The Natural Products Discovery Center: Release of the First 8490 Sequenced Strains for Exploring Actinobacteria Biosynthetic Diversity.</title>
        <authorList>
            <person name="Kalkreuter E."/>
            <person name="Kautsar S.A."/>
            <person name="Yang D."/>
            <person name="Bader C.D."/>
            <person name="Teijaro C.N."/>
            <person name="Fluegel L."/>
            <person name="Davis C.M."/>
            <person name="Simpson J.R."/>
            <person name="Lauterbach L."/>
            <person name="Steele A.D."/>
            <person name="Gui C."/>
            <person name="Meng S."/>
            <person name="Li G."/>
            <person name="Viehrig K."/>
            <person name="Ye F."/>
            <person name="Su P."/>
            <person name="Kiefer A.F."/>
            <person name="Nichols A."/>
            <person name="Cepeda A.J."/>
            <person name="Yan W."/>
            <person name="Fan B."/>
            <person name="Jiang Y."/>
            <person name="Adhikari A."/>
            <person name="Zheng C.-J."/>
            <person name="Schuster L."/>
            <person name="Cowan T.M."/>
            <person name="Smanski M.J."/>
            <person name="Chevrette M.G."/>
            <person name="De Carvalho L.P.S."/>
            <person name="Shen B."/>
        </authorList>
    </citation>
    <scope>NUCLEOTIDE SEQUENCE [LARGE SCALE GENOMIC DNA]</scope>
    <source>
        <strain evidence="3 4">NPDC000087</strain>
    </source>
</reference>
<keyword evidence="1" id="KW-1133">Transmembrane helix</keyword>
<dbReference type="PANTHER" id="PTHR46663">
    <property type="entry name" value="DIGUANYLATE CYCLASE DGCT-RELATED"/>
    <property type="match status" value="1"/>
</dbReference>
<dbReference type="InterPro" id="IPR029787">
    <property type="entry name" value="Nucleotide_cyclase"/>
</dbReference>
<dbReference type="PROSITE" id="PS50887">
    <property type="entry name" value="GGDEF"/>
    <property type="match status" value="1"/>
</dbReference>
<dbReference type="InterPro" id="IPR043128">
    <property type="entry name" value="Rev_trsase/Diguanyl_cyclase"/>
</dbReference>
<sequence length="495" mass="52863">MRTWMHRVPVAHLALGALYAVMLVLAAASSRTGGLRTVDVAEIARALFGLIGLAAAVWAAGSRDLAPRAHRAWLAVAVSFAVLVVSPALRVGLKAVGIVGADDVTHVTFVLSLLVALQMFPVGRTNRRERWKTAIDALTVLVGGTMVLWYTSFGAYAERDVLISAGLLPLADLALLFSVARVLLRGADDSAQRPLRWLAAGAMVLFAGDAVHGYLDGHDGLQPHAPWQFLCWISADVLLAAGAVQQCLRTARQAPGWRRGVPVARFLPYAAVAVAHALMLVAALEEGTFFPWGGLALGGAALSVLVLSRQTLVQRESDEQAVTDHLTGLANRSRFRATDSRSLARAARTGRHSAVLVIDMNGFKEVNDTLGHKSGDLVLVEFAEVLRRCVPSPGLPCRLGGDEFAVVLPDLDHPSQAYEVAGRIAAEMGPVVVDGKLIAMAASIGVAVSAPGELTHDEIVHRADLAMYRAKKFAPQTRWATWQESFEPVVELHAA</sequence>
<dbReference type="EMBL" id="JBIAZU010000001">
    <property type="protein sequence ID" value="MFF5288371.1"/>
    <property type="molecule type" value="Genomic_DNA"/>
</dbReference>
<keyword evidence="3" id="KW-0548">Nucleotidyltransferase</keyword>